<dbReference type="GO" id="GO:0005975">
    <property type="term" value="P:carbohydrate metabolic process"/>
    <property type="evidence" value="ECO:0007669"/>
    <property type="project" value="InterPro"/>
</dbReference>
<dbReference type="Pfam" id="PF01531">
    <property type="entry name" value="Glyco_transf_11"/>
    <property type="match status" value="1"/>
</dbReference>
<gene>
    <name evidence="5" type="primary">LOC108676677</name>
</gene>
<sequence length="479" mass="53505">MTLQFPVTNMTNPAIKTCEVDTKLAGVGFKFFKLAVVTLMTLLLMWSYTTQHLETDDRRHRQYKPIAINMPNDKARTMSDKVNISDHTEEYHSSNCPGSLNYTENLVVNDTAAQIVALVLRLTSIKRADVIALLDSTLRNAAPQLAFLLDVLQDFDTQHACEACHDTRPPPRPVLDARIRLDHNVSWMGLSLPALAMNPLGRLGNQMGEYATLFAFKKIYNTTVVLIPTESALDASFAGLSIPHLKKFNHSAWRPVYRDDAGLYTYHATHLAAAGLLGPHLFLLMDYPFEAAVFGAYKTELIKEFSFNETVMRQAEARLEIARGIATNATSGQGDPQVLVGVHVRLTDYPDYVRKKFALKDIQAQYEGYLKRATNFFLRRHANVVFVVTSDDIKSTTKIFLKLGVNTTYISQGSAVEDMCMLTLCHHHIITLGTYGFWTGFLGPGITIYPQLDPDSGYPFTKSFYGAAGLANFIPMPFS</sequence>
<accession>A0A8B7P2E6</accession>
<keyword evidence="4" id="KW-1185">Reference proteome</keyword>
<name>A0A8B7P2E6_HYAAZ</name>
<dbReference type="GeneID" id="108676677"/>
<dbReference type="EC" id="2.4.1.-" evidence="3"/>
<keyword evidence="3" id="KW-0333">Golgi apparatus</keyword>
<dbReference type="PANTHER" id="PTHR11927:SF9">
    <property type="entry name" value="L-FUCOSYLTRANSFERASE"/>
    <property type="match status" value="1"/>
</dbReference>
<comment type="similarity">
    <text evidence="3">Belongs to the glycosyltransferase 11 family.</text>
</comment>
<organism evidence="4 5">
    <name type="scientific">Hyalella azteca</name>
    <name type="common">Amphipod</name>
    <dbReference type="NCBI Taxonomy" id="294128"/>
    <lineage>
        <taxon>Eukaryota</taxon>
        <taxon>Metazoa</taxon>
        <taxon>Ecdysozoa</taxon>
        <taxon>Arthropoda</taxon>
        <taxon>Crustacea</taxon>
        <taxon>Multicrustacea</taxon>
        <taxon>Malacostraca</taxon>
        <taxon>Eumalacostraca</taxon>
        <taxon>Peracarida</taxon>
        <taxon>Amphipoda</taxon>
        <taxon>Senticaudata</taxon>
        <taxon>Talitrida</taxon>
        <taxon>Talitroidea</taxon>
        <taxon>Hyalellidae</taxon>
        <taxon>Hyalella</taxon>
    </lineage>
</organism>
<keyword evidence="3" id="KW-0812">Transmembrane</keyword>
<reference evidence="5" key="1">
    <citation type="submission" date="2025-08" db="UniProtKB">
        <authorList>
            <consortium name="RefSeq"/>
        </authorList>
    </citation>
    <scope>IDENTIFICATION</scope>
    <source>
        <tissue evidence="5">Whole organism</tissue>
    </source>
</reference>
<evidence type="ECO:0000313" key="4">
    <source>
        <dbReference type="Proteomes" id="UP000694843"/>
    </source>
</evidence>
<dbReference type="InterPro" id="IPR002516">
    <property type="entry name" value="Glyco_trans_11"/>
</dbReference>
<keyword evidence="3" id="KW-0735">Signal-anchor</keyword>
<dbReference type="OrthoDB" id="3226at2759"/>
<dbReference type="UniPathway" id="UPA00378"/>
<evidence type="ECO:0000256" key="2">
    <source>
        <dbReference type="ARBA" id="ARBA00022679"/>
    </source>
</evidence>
<proteinExistence type="inferred from homology"/>
<keyword evidence="3" id="KW-0325">Glycoprotein</keyword>
<evidence type="ECO:0000313" key="5">
    <source>
        <dbReference type="RefSeq" id="XP_018020284.1"/>
    </source>
</evidence>
<protein>
    <recommendedName>
        <fullName evidence="3">L-Fucosyltransferase</fullName>
        <ecNumber evidence="3">2.4.1.-</ecNumber>
    </recommendedName>
</protein>
<comment type="subcellular location">
    <subcellularLocation>
        <location evidence="3">Golgi apparatus</location>
        <location evidence="3">Golgi stack membrane</location>
        <topology evidence="3">Single-pass type II membrane protein</topology>
    </subcellularLocation>
</comment>
<dbReference type="GO" id="GO:0008107">
    <property type="term" value="F:galactoside 2-alpha-L-fucosyltransferase activity"/>
    <property type="evidence" value="ECO:0007669"/>
    <property type="project" value="InterPro"/>
</dbReference>
<dbReference type="GO" id="GO:0032580">
    <property type="term" value="C:Golgi cisterna membrane"/>
    <property type="evidence" value="ECO:0007669"/>
    <property type="project" value="UniProtKB-SubCell"/>
</dbReference>
<dbReference type="Proteomes" id="UP000694843">
    <property type="component" value="Unplaced"/>
</dbReference>
<dbReference type="CDD" id="cd11301">
    <property type="entry name" value="Fut1_Fut2_like"/>
    <property type="match status" value="1"/>
</dbReference>
<keyword evidence="1 3" id="KW-0328">Glycosyltransferase</keyword>
<evidence type="ECO:0000256" key="3">
    <source>
        <dbReference type="RuleBase" id="RU363129"/>
    </source>
</evidence>
<dbReference type="KEGG" id="hazt:108676677"/>
<dbReference type="PANTHER" id="PTHR11927">
    <property type="entry name" value="GALACTOSIDE 2-L-FUCOSYLTRANSFERASE"/>
    <property type="match status" value="1"/>
</dbReference>
<evidence type="ECO:0000256" key="1">
    <source>
        <dbReference type="ARBA" id="ARBA00022676"/>
    </source>
</evidence>
<keyword evidence="2 3" id="KW-0808">Transferase</keyword>
<comment type="pathway">
    <text evidence="3">Protein modification; protein glycosylation.</text>
</comment>
<dbReference type="RefSeq" id="XP_018020284.1">
    <property type="nucleotide sequence ID" value="XM_018164795.2"/>
</dbReference>
<dbReference type="AlphaFoldDB" id="A0A8B7P2E6"/>